<reference evidence="14" key="1">
    <citation type="journal article" date="2008" name="Nat. Genet.">
        <title>The Pristionchus pacificus genome provides a unique perspective on nematode lifestyle and parasitism.</title>
        <authorList>
            <person name="Dieterich C."/>
            <person name="Clifton S.W."/>
            <person name="Schuster L.N."/>
            <person name="Chinwalla A."/>
            <person name="Delehaunty K."/>
            <person name="Dinkelacker I."/>
            <person name="Fulton L."/>
            <person name="Fulton R."/>
            <person name="Godfrey J."/>
            <person name="Minx P."/>
            <person name="Mitreva M."/>
            <person name="Roeseler W."/>
            <person name="Tian H."/>
            <person name="Witte H."/>
            <person name="Yang S.P."/>
            <person name="Wilson R.K."/>
            <person name="Sommer R.J."/>
        </authorList>
    </citation>
    <scope>NUCLEOTIDE SEQUENCE [LARGE SCALE GENOMIC DNA]</scope>
    <source>
        <strain evidence="14">PS312</strain>
    </source>
</reference>
<accession>A0A8R1YIM5</accession>
<dbReference type="SMART" id="SM00220">
    <property type="entry name" value="S_TKc"/>
    <property type="match status" value="1"/>
</dbReference>
<dbReference type="GO" id="GO:0005524">
    <property type="term" value="F:ATP binding"/>
    <property type="evidence" value="ECO:0007669"/>
    <property type="project" value="UniProtKB-UniRule"/>
</dbReference>
<keyword evidence="4" id="KW-0808">Transferase</keyword>
<evidence type="ECO:0000256" key="5">
    <source>
        <dbReference type="ARBA" id="ARBA00022741"/>
    </source>
</evidence>
<feature type="region of interest" description="Disordered" evidence="10">
    <location>
        <begin position="547"/>
        <end position="655"/>
    </location>
</feature>
<dbReference type="PANTHER" id="PTHR24346:SF49">
    <property type="entry name" value="NIM1 SERINE_THREONINE PROTEIN KINASE"/>
    <property type="match status" value="1"/>
</dbReference>
<dbReference type="Proteomes" id="UP000005239">
    <property type="component" value="Unassembled WGS sequence"/>
</dbReference>
<name>A0A2A6CJA5_PRIPA</name>
<feature type="compositionally biased region" description="Polar residues" evidence="10">
    <location>
        <begin position="112"/>
        <end position="123"/>
    </location>
</feature>
<feature type="region of interest" description="Disordered" evidence="10">
    <location>
        <begin position="702"/>
        <end position="778"/>
    </location>
</feature>
<keyword evidence="5" id="KW-0547">Nucleotide-binding</keyword>
<dbReference type="GO" id="GO:0000226">
    <property type="term" value="P:microtubule cytoskeleton organization"/>
    <property type="evidence" value="ECO:0000318"/>
    <property type="project" value="GO_Central"/>
</dbReference>
<evidence type="ECO:0000256" key="4">
    <source>
        <dbReference type="ARBA" id="ARBA00022679"/>
    </source>
</evidence>
<evidence type="ECO:0000256" key="10">
    <source>
        <dbReference type="SAM" id="MobiDB-lite"/>
    </source>
</evidence>
<dbReference type="FunFam" id="1.10.510.10:FF:000571">
    <property type="entry name" value="Maternal embryonic leucine zipper kinase"/>
    <property type="match status" value="1"/>
</dbReference>
<keyword evidence="7" id="KW-0067">ATP-binding</keyword>
<dbReference type="InterPro" id="IPR000719">
    <property type="entry name" value="Prot_kinase_dom"/>
</dbReference>
<feature type="compositionally biased region" description="Polar residues" evidence="10">
    <location>
        <begin position="754"/>
        <end position="769"/>
    </location>
</feature>
<feature type="compositionally biased region" description="Basic and acidic residues" evidence="10">
    <location>
        <begin position="43"/>
        <end position="57"/>
    </location>
</feature>
<proteinExistence type="predicted"/>
<dbReference type="PROSITE" id="PS00108">
    <property type="entry name" value="PROTEIN_KINASE_ST"/>
    <property type="match status" value="1"/>
</dbReference>
<dbReference type="AlphaFoldDB" id="A0A2A6CJA5"/>
<dbReference type="GO" id="GO:0005737">
    <property type="term" value="C:cytoplasm"/>
    <property type="evidence" value="ECO:0000318"/>
    <property type="project" value="GO_Central"/>
</dbReference>
<dbReference type="PANTHER" id="PTHR24346">
    <property type="entry name" value="MAP/MICROTUBULE AFFINITY-REGULATING KINASE"/>
    <property type="match status" value="1"/>
</dbReference>
<gene>
    <name evidence="13" type="primary">WBGene00114827</name>
</gene>
<accession>A0A2A6CJA5</accession>
<feature type="compositionally biased region" description="Polar residues" evidence="10">
    <location>
        <begin position="720"/>
        <end position="737"/>
    </location>
</feature>
<evidence type="ECO:0000259" key="12">
    <source>
        <dbReference type="PROSITE" id="PS50011"/>
    </source>
</evidence>
<keyword evidence="14" id="KW-1185">Reference proteome</keyword>
<dbReference type="InterPro" id="IPR011009">
    <property type="entry name" value="Kinase-like_dom_sf"/>
</dbReference>
<dbReference type="PROSITE" id="PS00107">
    <property type="entry name" value="PROTEIN_KINASE_ATP"/>
    <property type="match status" value="1"/>
</dbReference>
<evidence type="ECO:0000256" key="7">
    <source>
        <dbReference type="ARBA" id="ARBA00022840"/>
    </source>
</evidence>
<dbReference type="GO" id="GO:0050321">
    <property type="term" value="F:tau-protein kinase activity"/>
    <property type="evidence" value="ECO:0000318"/>
    <property type="project" value="GO_Central"/>
</dbReference>
<dbReference type="InterPro" id="IPR008271">
    <property type="entry name" value="Ser/Thr_kinase_AS"/>
</dbReference>
<dbReference type="OrthoDB" id="193931at2759"/>
<evidence type="ECO:0000256" key="11">
    <source>
        <dbReference type="SAM" id="Phobius"/>
    </source>
</evidence>
<protein>
    <recommendedName>
        <fullName evidence="2">non-specific serine/threonine protein kinase</fullName>
        <ecNumber evidence="2">2.7.11.1</ecNumber>
    </recommendedName>
</protein>
<feature type="compositionally biased region" description="Basic and acidic residues" evidence="10">
    <location>
        <begin position="738"/>
        <end position="753"/>
    </location>
</feature>
<feature type="compositionally biased region" description="Basic residues" evidence="10">
    <location>
        <begin position="702"/>
        <end position="715"/>
    </location>
</feature>
<feature type="transmembrane region" description="Helical" evidence="11">
    <location>
        <begin position="499"/>
        <end position="520"/>
    </location>
</feature>
<reference evidence="13" key="2">
    <citation type="submission" date="2022-06" db="UniProtKB">
        <authorList>
            <consortium name="EnsemblMetazoa"/>
        </authorList>
    </citation>
    <scope>IDENTIFICATION</scope>
    <source>
        <strain evidence="13">PS312</strain>
    </source>
</reference>
<keyword evidence="3" id="KW-0723">Serine/threonine-protein kinase</keyword>
<keyword evidence="11" id="KW-0472">Membrane</keyword>
<feature type="compositionally biased region" description="Pro residues" evidence="10">
    <location>
        <begin position="629"/>
        <end position="638"/>
    </location>
</feature>
<comment type="catalytic activity">
    <reaction evidence="8">
        <text>L-threonyl-[protein] + ATP = O-phospho-L-threonyl-[protein] + ADP + H(+)</text>
        <dbReference type="Rhea" id="RHEA:46608"/>
        <dbReference type="Rhea" id="RHEA-COMP:11060"/>
        <dbReference type="Rhea" id="RHEA-COMP:11605"/>
        <dbReference type="ChEBI" id="CHEBI:15378"/>
        <dbReference type="ChEBI" id="CHEBI:30013"/>
        <dbReference type="ChEBI" id="CHEBI:30616"/>
        <dbReference type="ChEBI" id="CHEBI:61977"/>
        <dbReference type="ChEBI" id="CHEBI:456216"/>
        <dbReference type="EC" id="2.7.11.1"/>
    </reaction>
</comment>
<feature type="transmembrane region" description="Helical" evidence="11">
    <location>
        <begin position="664"/>
        <end position="681"/>
    </location>
</feature>
<evidence type="ECO:0000256" key="2">
    <source>
        <dbReference type="ARBA" id="ARBA00012513"/>
    </source>
</evidence>
<dbReference type="EC" id="2.7.11.1" evidence="2"/>
<keyword evidence="11" id="KW-1133">Transmembrane helix</keyword>
<evidence type="ECO:0000256" key="9">
    <source>
        <dbReference type="ARBA" id="ARBA00048679"/>
    </source>
</evidence>
<dbReference type="FunFam" id="3.30.200.20:FF:000003">
    <property type="entry name" value="Non-specific serine/threonine protein kinase"/>
    <property type="match status" value="1"/>
</dbReference>
<evidence type="ECO:0000256" key="1">
    <source>
        <dbReference type="ARBA" id="ARBA00001946"/>
    </source>
</evidence>
<feature type="region of interest" description="Disordered" evidence="10">
    <location>
        <begin position="26"/>
        <end position="123"/>
    </location>
</feature>
<dbReference type="Pfam" id="PF00069">
    <property type="entry name" value="Pkinase"/>
    <property type="match status" value="1"/>
</dbReference>
<evidence type="ECO:0000313" key="14">
    <source>
        <dbReference type="Proteomes" id="UP000005239"/>
    </source>
</evidence>
<feature type="domain" description="Protein kinase" evidence="12">
    <location>
        <begin position="158"/>
        <end position="409"/>
    </location>
</feature>
<keyword evidence="11" id="KW-0812">Transmembrane</keyword>
<dbReference type="EnsemblMetazoa" id="PPA25273.1">
    <property type="protein sequence ID" value="PPA25273.1"/>
    <property type="gene ID" value="WBGene00114827"/>
</dbReference>
<evidence type="ECO:0000256" key="3">
    <source>
        <dbReference type="ARBA" id="ARBA00022527"/>
    </source>
</evidence>
<evidence type="ECO:0000256" key="8">
    <source>
        <dbReference type="ARBA" id="ARBA00047899"/>
    </source>
</evidence>
<dbReference type="PROSITE" id="PS50011">
    <property type="entry name" value="PROTEIN_KINASE_DOM"/>
    <property type="match status" value="1"/>
</dbReference>
<keyword evidence="6" id="KW-0418">Kinase</keyword>
<feature type="compositionally biased region" description="Basic and acidic residues" evidence="10">
    <location>
        <begin position="580"/>
        <end position="600"/>
    </location>
</feature>
<feature type="compositionally biased region" description="Basic and acidic residues" evidence="10">
    <location>
        <begin position="26"/>
        <end position="35"/>
    </location>
</feature>
<dbReference type="SUPFAM" id="SSF56112">
    <property type="entry name" value="Protein kinase-like (PK-like)"/>
    <property type="match status" value="1"/>
</dbReference>
<evidence type="ECO:0000256" key="6">
    <source>
        <dbReference type="ARBA" id="ARBA00022777"/>
    </source>
</evidence>
<sequence>MLVRLLLQQPMFSRFKKDQIRQISEEEERRIRRESTGMMGARPVDRRLDLLRAREAFSEPSTTVERSDSEDEGRESSSDDINPSPFRSGLQSRQSDPNPPSRPSRSPISQRTTSAFSLPVSSSNELEDRLTYQKVLERLQGNEDIHREVAIGRRIGFYRLGKELGAGNFSKVKIGSHCLTNERVAVKIMEKAKMDAKAQKLLSREIDNMERVKHPNVIQLFEVVETISRVHLVCEYARGGELYMYVHEKGKLQEKEAKVLFAQLISAVDHLHSLNIAHRDIKAENIMFSEPGGSLRLVDFGFSRLLDDETVKTFCGSPPYAAPELFQSDSYDGKAVDMWACGILLYFMLVGVTPFRGETVQDLKGKVLEGKYSFPEYLSLFSQELIRQLLDMNTRNRLKVAECRKMYWLKDVRFPSAIELEEPKGTRERMASYGINESMIDDSCAKGARDAVSGTYRSVCFQIRREHKEMEDRIRKLKLQEDASRMGLTKKRISKSDNILVVVFILFVIIQNLQIVLKVIKPKQKKVERHCKPNAVIVQGKSIIRTSKRESVSHKSSSSRHKSLPSKKINTILSLSTESECEKSMKSSKKELGSREEKTKNAIQSIPEMNKEIQSLSSIQTAPSTDKTPPSPPTPSQAPPTQITSKKSPTVDTTQRGSMEKLEMFLFAFLFAALGYCMYLIQEKNKEMEALNDKITAASLRRKQKQRTRSIRKRLGSMDELTSTTTSLVSNPSLSSAEHTKPVEMFKAVDQKKASVSTSIHNNSGPTTTHTRRSKAKI</sequence>
<dbReference type="GO" id="GO:0035556">
    <property type="term" value="P:intracellular signal transduction"/>
    <property type="evidence" value="ECO:0000318"/>
    <property type="project" value="GO_Central"/>
</dbReference>
<evidence type="ECO:0000313" key="13">
    <source>
        <dbReference type="EnsemblMetazoa" id="PPA25273.1"/>
    </source>
</evidence>
<organism evidence="13 14">
    <name type="scientific">Pristionchus pacificus</name>
    <name type="common">Parasitic nematode worm</name>
    <dbReference type="NCBI Taxonomy" id="54126"/>
    <lineage>
        <taxon>Eukaryota</taxon>
        <taxon>Metazoa</taxon>
        <taxon>Ecdysozoa</taxon>
        <taxon>Nematoda</taxon>
        <taxon>Chromadorea</taxon>
        <taxon>Rhabditida</taxon>
        <taxon>Rhabditina</taxon>
        <taxon>Diplogasteromorpha</taxon>
        <taxon>Diplogasteroidea</taxon>
        <taxon>Neodiplogasteridae</taxon>
        <taxon>Pristionchus</taxon>
    </lineage>
</organism>
<dbReference type="Gene3D" id="1.10.510.10">
    <property type="entry name" value="Transferase(Phosphotransferase) domain 1"/>
    <property type="match status" value="1"/>
</dbReference>
<comment type="catalytic activity">
    <reaction evidence="9">
        <text>L-seryl-[protein] + ATP = O-phospho-L-seryl-[protein] + ADP + H(+)</text>
        <dbReference type="Rhea" id="RHEA:17989"/>
        <dbReference type="Rhea" id="RHEA-COMP:9863"/>
        <dbReference type="Rhea" id="RHEA-COMP:11604"/>
        <dbReference type="ChEBI" id="CHEBI:15378"/>
        <dbReference type="ChEBI" id="CHEBI:29999"/>
        <dbReference type="ChEBI" id="CHEBI:30616"/>
        <dbReference type="ChEBI" id="CHEBI:83421"/>
        <dbReference type="ChEBI" id="CHEBI:456216"/>
        <dbReference type="EC" id="2.7.11.1"/>
    </reaction>
</comment>
<dbReference type="InterPro" id="IPR017441">
    <property type="entry name" value="Protein_kinase_ATP_BS"/>
</dbReference>
<feature type="compositionally biased region" description="Polar residues" evidence="10">
    <location>
        <begin position="646"/>
        <end position="655"/>
    </location>
</feature>
<comment type="cofactor">
    <cofactor evidence="1">
        <name>Mg(2+)</name>
        <dbReference type="ChEBI" id="CHEBI:18420"/>
    </cofactor>
</comment>